<dbReference type="EMBL" id="JEMY01000004">
    <property type="protein sequence ID" value="EXI90622.1"/>
    <property type="molecule type" value="Genomic_DNA"/>
</dbReference>
<keyword evidence="2" id="KW-1185">Reference proteome</keyword>
<organism evidence="1 2">
    <name type="scientific">Accumulibacter regalis</name>
    <dbReference type="NCBI Taxonomy" id="522306"/>
    <lineage>
        <taxon>Bacteria</taxon>
        <taxon>Pseudomonadati</taxon>
        <taxon>Pseudomonadota</taxon>
        <taxon>Betaproteobacteria</taxon>
        <taxon>Candidatus Accumulibacter</taxon>
    </lineage>
</organism>
<dbReference type="Proteomes" id="UP000022141">
    <property type="component" value="Unassembled WGS sequence"/>
</dbReference>
<accession>A0A011QMR6</accession>
<comment type="caution">
    <text evidence="1">The sequence shown here is derived from an EMBL/GenBank/DDBJ whole genome shotgun (WGS) entry which is preliminary data.</text>
</comment>
<protein>
    <submittedName>
        <fullName evidence="1">Uncharacterized protein</fullName>
    </submittedName>
</protein>
<proteinExistence type="predicted"/>
<evidence type="ECO:0000313" key="1">
    <source>
        <dbReference type="EMBL" id="EXI90622.1"/>
    </source>
</evidence>
<dbReference type="AlphaFoldDB" id="A0A011QMR6"/>
<reference evidence="1" key="1">
    <citation type="submission" date="2014-02" db="EMBL/GenBank/DDBJ databases">
        <title>Expanding our view of genomic diversity in Candidatus Accumulibacter clades.</title>
        <authorList>
            <person name="Skennerton C.T."/>
            <person name="Barr J.J."/>
            <person name="Slater F.R."/>
            <person name="Bond P.L."/>
            <person name="Tyson G.W."/>
        </authorList>
    </citation>
    <scope>NUCLEOTIDE SEQUENCE [LARGE SCALE GENOMIC DNA]</scope>
</reference>
<sequence length="126" mass="13785">MRPLDRTRIEKAADCGFDLPPALRESGLLLASTRFPETVEVRVTSGTRFELSVSDASLLEALPLAQNGWKLAEGIPALYAVLERAAATARTMPDRVAAQFHLATKSMPRSTEAERMALHRSAVLRP</sequence>
<evidence type="ECO:0000313" key="2">
    <source>
        <dbReference type="Proteomes" id="UP000022141"/>
    </source>
</evidence>
<dbReference type="PATRIC" id="fig|1454004.3.peg.494"/>
<dbReference type="STRING" id="1454004.AW11_00479"/>
<gene>
    <name evidence="1" type="ORF">AW11_00479</name>
</gene>
<name>A0A011QMR6_ACCRE</name>